<dbReference type="Pfam" id="PF10604">
    <property type="entry name" value="Polyketide_cyc2"/>
    <property type="match status" value="1"/>
</dbReference>
<accession>A0A059ZTB5</accession>
<dbReference type="RefSeq" id="WP_014002560.1">
    <property type="nucleotide sequence ID" value="NZ_CP005986.1"/>
</dbReference>
<dbReference type="InterPro" id="IPR019587">
    <property type="entry name" value="Polyketide_cyclase/dehydratase"/>
</dbReference>
<dbReference type="Gene3D" id="3.30.530.20">
    <property type="match status" value="1"/>
</dbReference>
<evidence type="ECO:0008006" key="3">
    <source>
        <dbReference type="Google" id="ProtNLM"/>
    </source>
</evidence>
<reference evidence="1 2" key="1">
    <citation type="journal article" date="2009" name="J. Bacteriol.">
        <title>Draft genome sequence of the extremely acidophilic bacterium Acidithiobacillus caldus ATCC 51756 reveals metabolic versatility in the genus Acidithiobacillus.</title>
        <authorList>
            <person name="Valdes J."/>
            <person name="Quatrini R."/>
            <person name="Hallberg K."/>
            <person name="Dopson M."/>
            <person name="Valenzuela P.D."/>
            <person name="Holmes D.S."/>
        </authorList>
    </citation>
    <scope>NUCLEOTIDE SEQUENCE [LARGE SCALE GENOMIC DNA]</scope>
    <source>
        <strain evidence="2">ATCC 51756 / DSM 8584 / KU</strain>
    </source>
</reference>
<name>A0A059ZTB5_ACICK</name>
<organism evidence="1 2">
    <name type="scientific">Acidithiobacillus caldus (strain ATCC 51756 / DSM 8584 / KU)</name>
    <dbReference type="NCBI Taxonomy" id="637389"/>
    <lineage>
        <taxon>Bacteria</taxon>
        <taxon>Pseudomonadati</taxon>
        <taxon>Pseudomonadota</taxon>
        <taxon>Acidithiobacillia</taxon>
        <taxon>Acidithiobacillales</taxon>
        <taxon>Acidithiobacillaceae</taxon>
        <taxon>Acidithiobacillus</taxon>
    </lineage>
</organism>
<proteinExistence type="predicted"/>
<dbReference type="AlphaFoldDB" id="A0A059ZTB5"/>
<evidence type="ECO:0000313" key="2">
    <source>
        <dbReference type="Proteomes" id="UP000005522"/>
    </source>
</evidence>
<dbReference type="KEGG" id="acz:Acaty_c0971"/>
<gene>
    <name evidence="1" type="ORF">Acaty_c0971</name>
</gene>
<dbReference type="SUPFAM" id="SSF55961">
    <property type="entry name" value="Bet v1-like"/>
    <property type="match status" value="1"/>
</dbReference>
<dbReference type="HOGENOM" id="CLU_096459_1_0_6"/>
<sequence>MAAERGGGVRLLRYRASVLWLALLLLAFSAQALGVDEGNLQVEVQRVADGFAVYAVFPVAVTPARAFAVMTDYGHMAQFIPQMHKSQVLWRDGAHESVLQEGSIKLLWLRIPTFVVMSVHRLSDRAVRFHSTGGSMAIRGQAEVRASADGSVVEYRATLEPQTLVPMGLAQNLVARYIRGQMEALRAEMLRFG</sequence>
<dbReference type="Proteomes" id="UP000005522">
    <property type="component" value="Chromosome"/>
</dbReference>
<dbReference type="eggNOG" id="COG2867">
    <property type="taxonomic scope" value="Bacteria"/>
</dbReference>
<protein>
    <recommendedName>
        <fullName evidence="3">Cyclase/dehydrase</fullName>
    </recommendedName>
</protein>
<dbReference type="GeneID" id="92930995"/>
<dbReference type="InterPro" id="IPR023393">
    <property type="entry name" value="START-like_dom_sf"/>
</dbReference>
<evidence type="ECO:0000313" key="1">
    <source>
        <dbReference type="EMBL" id="AIA54845.1"/>
    </source>
</evidence>
<dbReference type="EMBL" id="CP005986">
    <property type="protein sequence ID" value="AIA54845.1"/>
    <property type="molecule type" value="Genomic_DNA"/>
</dbReference>